<comment type="caution">
    <text evidence="1">The sequence shown here is derived from an EMBL/GenBank/DDBJ whole genome shotgun (WGS) entry which is preliminary data.</text>
</comment>
<sequence>MKLKLDAIVHQHLDDWRLMIGQERMYMMQGPTITIYIGGKPAVTTWKRAAMAVSRTLNGHFTANPESTRFDFAPGDLTRKAVYTLLRDWLQKTGKEFEAHEVLLHNQHDIAQAREDVTINDFELDMAVLWAARVLGMEKYTDVITQYYLNYIRTGMPHHMEIACVEEMRASPENPLWTTMINRLTYLRHTNQIKDPKKFSIFLKKHPILANCIESADLHFRCRAASNGWDYDEQVHQEDHSTTGPGGDYMTAHKGEISAEEAVMMWIESPDPVLVLYQAL</sequence>
<accession>A0A9P6GU43</accession>
<gene>
    <name evidence="1" type="ORF">PMIN01_01430</name>
</gene>
<proteinExistence type="predicted"/>
<evidence type="ECO:0000313" key="2">
    <source>
        <dbReference type="Proteomes" id="UP000756921"/>
    </source>
</evidence>
<protein>
    <submittedName>
        <fullName evidence="1">Uncharacterized protein</fullName>
    </submittedName>
</protein>
<dbReference type="OrthoDB" id="3801338at2759"/>
<dbReference type="AlphaFoldDB" id="A0A9P6GU43"/>
<reference evidence="1" key="1">
    <citation type="journal article" date="2020" name="Mol. Plant Microbe Interact.">
        <title>Genome Sequence of the Biocontrol Agent Coniothyrium minitans strain Conio (IMI 134523).</title>
        <authorList>
            <person name="Patel D."/>
            <person name="Shittu T.A."/>
            <person name="Baroncelli R."/>
            <person name="Muthumeenakshi S."/>
            <person name="Osborne T.H."/>
            <person name="Janganan T.K."/>
            <person name="Sreenivasaprasad S."/>
        </authorList>
    </citation>
    <scope>NUCLEOTIDE SEQUENCE</scope>
    <source>
        <strain evidence="1">Conio</strain>
    </source>
</reference>
<keyword evidence="2" id="KW-1185">Reference proteome</keyword>
<dbReference type="EMBL" id="WJXW01000001">
    <property type="protein sequence ID" value="KAF9741891.1"/>
    <property type="molecule type" value="Genomic_DNA"/>
</dbReference>
<evidence type="ECO:0000313" key="1">
    <source>
        <dbReference type="EMBL" id="KAF9741891.1"/>
    </source>
</evidence>
<dbReference type="Proteomes" id="UP000756921">
    <property type="component" value="Unassembled WGS sequence"/>
</dbReference>
<name>A0A9P6GU43_9PLEO</name>
<organism evidence="1 2">
    <name type="scientific">Paraphaeosphaeria minitans</name>
    <dbReference type="NCBI Taxonomy" id="565426"/>
    <lineage>
        <taxon>Eukaryota</taxon>
        <taxon>Fungi</taxon>
        <taxon>Dikarya</taxon>
        <taxon>Ascomycota</taxon>
        <taxon>Pezizomycotina</taxon>
        <taxon>Dothideomycetes</taxon>
        <taxon>Pleosporomycetidae</taxon>
        <taxon>Pleosporales</taxon>
        <taxon>Massarineae</taxon>
        <taxon>Didymosphaeriaceae</taxon>
        <taxon>Paraphaeosphaeria</taxon>
    </lineage>
</organism>